<proteinExistence type="predicted"/>
<dbReference type="PROSITE" id="PS50977">
    <property type="entry name" value="HTH_TETR_2"/>
    <property type="match status" value="1"/>
</dbReference>
<comment type="caution">
    <text evidence="6">The sequence shown here is derived from an EMBL/GenBank/DDBJ whole genome shotgun (WGS) entry which is preliminary data.</text>
</comment>
<evidence type="ECO:0000256" key="1">
    <source>
        <dbReference type="ARBA" id="ARBA00023015"/>
    </source>
</evidence>
<feature type="DNA-binding region" description="H-T-H motif" evidence="4">
    <location>
        <begin position="13"/>
        <end position="32"/>
    </location>
</feature>
<reference evidence="6 7" key="1">
    <citation type="submission" date="2024-05" db="EMBL/GenBank/DDBJ databases">
        <authorList>
            <person name="Liu Q."/>
            <person name="Xin Y.-H."/>
        </authorList>
    </citation>
    <scope>NUCLEOTIDE SEQUENCE [LARGE SCALE GENOMIC DNA]</scope>
    <source>
        <strain evidence="6 7">CGMCC 1.10181</strain>
    </source>
</reference>
<accession>A0ABU9Y656</accession>
<dbReference type="PANTHER" id="PTHR47506">
    <property type="entry name" value="TRANSCRIPTIONAL REGULATORY PROTEIN"/>
    <property type="match status" value="1"/>
</dbReference>
<keyword evidence="1" id="KW-0805">Transcription regulation</keyword>
<dbReference type="Pfam" id="PF00440">
    <property type="entry name" value="TetR_N"/>
    <property type="match status" value="1"/>
</dbReference>
<dbReference type="RefSeq" id="WP_343892462.1">
    <property type="nucleotide sequence ID" value="NZ_BAAAEH010000059.1"/>
</dbReference>
<evidence type="ECO:0000256" key="2">
    <source>
        <dbReference type="ARBA" id="ARBA00023125"/>
    </source>
</evidence>
<evidence type="ECO:0000256" key="3">
    <source>
        <dbReference type="ARBA" id="ARBA00023163"/>
    </source>
</evidence>
<keyword evidence="7" id="KW-1185">Reference proteome</keyword>
<dbReference type="EMBL" id="JBDIME010000016">
    <property type="protein sequence ID" value="MEN2791283.1"/>
    <property type="molecule type" value="Genomic_DNA"/>
</dbReference>
<keyword evidence="2 4" id="KW-0238">DNA-binding</keyword>
<dbReference type="InterPro" id="IPR001647">
    <property type="entry name" value="HTH_TetR"/>
</dbReference>
<sequence length="201" mass="22052">MSVFAAKGYESTSLADLEQAMGINRVSMYATFGNKEALFVKAMTRYTEVGSHRFLHYLAAPSARQGFETLLRESVAMFTDPQGHGVCFVTQAPLTGANISAQTKRFVAERRAGIELMLCRRLRQALDEGELAPGTPIEDLARFFATTILGLALQAQHGATQSELLHVAEIAMRTWPPARRRLRKSNTTSAHAVTARIAAAR</sequence>
<dbReference type="PANTHER" id="PTHR47506:SF1">
    <property type="entry name" value="HTH-TYPE TRANSCRIPTIONAL REGULATOR YJDC"/>
    <property type="match status" value="1"/>
</dbReference>
<name>A0ABU9Y656_9SPHN</name>
<dbReference type="SUPFAM" id="SSF48498">
    <property type="entry name" value="Tetracyclin repressor-like, C-terminal domain"/>
    <property type="match status" value="1"/>
</dbReference>
<dbReference type="InterPro" id="IPR036271">
    <property type="entry name" value="Tet_transcr_reg_TetR-rel_C_sf"/>
</dbReference>
<evidence type="ECO:0000259" key="5">
    <source>
        <dbReference type="PROSITE" id="PS50977"/>
    </source>
</evidence>
<evidence type="ECO:0000256" key="4">
    <source>
        <dbReference type="PROSITE-ProRule" id="PRU00335"/>
    </source>
</evidence>
<feature type="domain" description="HTH tetR-type" evidence="5">
    <location>
        <begin position="1"/>
        <end position="50"/>
    </location>
</feature>
<keyword evidence="3" id="KW-0804">Transcription</keyword>
<dbReference type="Gene3D" id="1.10.357.10">
    <property type="entry name" value="Tetracycline Repressor, domain 2"/>
    <property type="match status" value="1"/>
</dbReference>
<organism evidence="6 7">
    <name type="scientific">Sphingomonas oligophenolica</name>
    <dbReference type="NCBI Taxonomy" id="301154"/>
    <lineage>
        <taxon>Bacteria</taxon>
        <taxon>Pseudomonadati</taxon>
        <taxon>Pseudomonadota</taxon>
        <taxon>Alphaproteobacteria</taxon>
        <taxon>Sphingomonadales</taxon>
        <taxon>Sphingomonadaceae</taxon>
        <taxon>Sphingomonas</taxon>
    </lineage>
</organism>
<dbReference type="InterPro" id="IPR009057">
    <property type="entry name" value="Homeodomain-like_sf"/>
</dbReference>
<evidence type="ECO:0000313" key="7">
    <source>
        <dbReference type="Proteomes" id="UP001419910"/>
    </source>
</evidence>
<dbReference type="Proteomes" id="UP001419910">
    <property type="component" value="Unassembled WGS sequence"/>
</dbReference>
<evidence type="ECO:0000313" key="6">
    <source>
        <dbReference type="EMBL" id="MEN2791283.1"/>
    </source>
</evidence>
<dbReference type="Gene3D" id="1.10.10.60">
    <property type="entry name" value="Homeodomain-like"/>
    <property type="match status" value="1"/>
</dbReference>
<dbReference type="SUPFAM" id="SSF46689">
    <property type="entry name" value="Homeodomain-like"/>
    <property type="match status" value="1"/>
</dbReference>
<gene>
    <name evidence="6" type="ORF">ABC974_16735</name>
</gene>
<protein>
    <submittedName>
        <fullName evidence="6">Helix-turn-helix domain-containing protein</fullName>
    </submittedName>
</protein>